<dbReference type="EMBL" id="MU251499">
    <property type="protein sequence ID" value="KAG9233482.1"/>
    <property type="molecule type" value="Genomic_DNA"/>
</dbReference>
<dbReference type="Proteomes" id="UP000824998">
    <property type="component" value="Unassembled WGS sequence"/>
</dbReference>
<evidence type="ECO:0000256" key="1">
    <source>
        <dbReference type="SAM" id="MobiDB-lite"/>
    </source>
</evidence>
<protein>
    <submittedName>
        <fullName evidence="3">Uncharacterized protein</fullName>
    </submittedName>
</protein>
<dbReference type="AlphaFoldDB" id="A0A9P7YH93"/>
<evidence type="ECO:0000256" key="2">
    <source>
        <dbReference type="SAM" id="SignalP"/>
    </source>
</evidence>
<reference evidence="3" key="1">
    <citation type="journal article" date="2021" name="IMA Fungus">
        <title>Genomic characterization of three marine fungi, including Emericellopsis atlantica sp. nov. with signatures of a generalist lifestyle and marine biomass degradation.</title>
        <authorList>
            <person name="Hagestad O.C."/>
            <person name="Hou L."/>
            <person name="Andersen J.H."/>
            <person name="Hansen E.H."/>
            <person name="Altermark B."/>
            <person name="Li C."/>
            <person name="Kuhnert E."/>
            <person name="Cox R.J."/>
            <person name="Crous P.W."/>
            <person name="Spatafora J.W."/>
            <person name="Lail K."/>
            <person name="Amirebrahimi M."/>
            <person name="Lipzen A."/>
            <person name="Pangilinan J."/>
            <person name="Andreopoulos W."/>
            <person name="Hayes R.D."/>
            <person name="Ng V."/>
            <person name="Grigoriev I.V."/>
            <person name="Jackson S.A."/>
            <person name="Sutton T.D.S."/>
            <person name="Dobson A.D.W."/>
            <person name="Rama T."/>
        </authorList>
    </citation>
    <scope>NUCLEOTIDE SEQUENCE</scope>
    <source>
        <strain evidence="3">TRa018bII</strain>
    </source>
</reference>
<organism evidence="3 4">
    <name type="scientific">Amylocarpus encephaloides</name>
    <dbReference type="NCBI Taxonomy" id="45428"/>
    <lineage>
        <taxon>Eukaryota</taxon>
        <taxon>Fungi</taxon>
        <taxon>Dikarya</taxon>
        <taxon>Ascomycota</taxon>
        <taxon>Pezizomycotina</taxon>
        <taxon>Leotiomycetes</taxon>
        <taxon>Helotiales</taxon>
        <taxon>Helotiales incertae sedis</taxon>
        <taxon>Amylocarpus</taxon>
    </lineage>
</organism>
<feature type="chain" id="PRO_5040186087" evidence="2">
    <location>
        <begin position="21"/>
        <end position="614"/>
    </location>
</feature>
<feature type="signal peptide" evidence="2">
    <location>
        <begin position="1"/>
        <end position="20"/>
    </location>
</feature>
<evidence type="ECO:0000313" key="4">
    <source>
        <dbReference type="Proteomes" id="UP000824998"/>
    </source>
</evidence>
<evidence type="ECO:0000313" key="3">
    <source>
        <dbReference type="EMBL" id="KAG9233482.1"/>
    </source>
</evidence>
<dbReference type="OrthoDB" id="73875at2759"/>
<feature type="region of interest" description="Disordered" evidence="1">
    <location>
        <begin position="131"/>
        <end position="177"/>
    </location>
</feature>
<name>A0A9P7YH93_9HELO</name>
<gene>
    <name evidence="3" type="ORF">BJ875DRAFT_485120</name>
</gene>
<keyword evidence="2" id="KW-0732">Signal</keyword>
<comment type="caution">
    <text evidence="3">The sequence shown here is derived from an EMBL/GenBank/DDBJ whole genome shotgun (WGS) entry which is preliminary data.</text>
</comment>
<keyword evidence="4" id="KW-1185">Reference proteome</keyword>
<sequence length="614" mass="68392">MKTLSVLAALLSLKALGVYGISCNTDEPLGPDDPSGDNLASTLPASLDDVCNDGFADLGSDAIIYNAGPLTFQISRSEDGKGATVAGDCKSAMNSIISQCLVTEKVWGGSLDVGGLSFEIVREDEELGLKARGKKTKSKKKKKKKPKTKTKTKKTKTKTKKTKTKTHHTKTKTTSTAACKTTQSKVKRGHGATKTSGAGCAATSSSCKKAYGLAKKQIKAESPNDGTIHAGKGLIGRDFYVGGMLGMELHEIKKRDDIQKRAPKRGVCNGVKWHAFNYPDAGSSKVADVDYYGWKQPQVCTNFDWGNPLKEAEVKKTEAEGEKYELEHVLEWQTVTGFFDWLNDDKKQGKIFPNPDPNKKDKVTFCDYFQGTWEMDNGEDKRDDADNPAAFALEKDGEERTPRQHLAAAYPSTQFHYDEFVYLEAEINAPAKAESFKYKPKDKKAKDLVFSKKVTAKNLKKVETAQTQLVKLKGLIGVRKYMRETEISETFKKQQVRIGETLDLLDDVLPNHPKTKKVKKKENGKDVEVDQANRPWEKQNLKEMWDEWMDIRFDEAVKRMDNEMRLGLADLDKKWGKDPNLGPGIKDITNAWATEKAIKWERPWPKANAASTSA</sequence>
<proteinExistence type="predicted"/>
<feature type="compositionally biased region" description="Basic residues" evidence="1">
    <location>
        <begin position="131"/>
        <end position="171"/>
    </location>
</feature>
<accession>A0A9P7YH93</accession>